<evidence type="ECO:0000313" key="6">
    <source>
        <dbReference type="EMBL" id="ANN77977.1"/>
    </source>
</evidence>
<dbReference type="InterPro" id="IPR050950">
    <property type="entry name" value="HTH-type_LysR_regulators"/>
</dbReference>
<sequence>MGTNLSTRHLRAFVALVHTRSFTRAAAACHLSQPAFSAVIQSLEEHAGVRLFTRTPRSIALTPEGTLFEAYAIRLLHDFDRAFKELEDHVSRRKGRVAIATLASLAGGELPPVILEFRRRYPGIEVSLKDVTADVCLELLRADQVDFAVTAAIAPALDLTSTPLTSDGFHLVCRRDHPLARRKKLAADEVINLPMVRFARSSSIRQHLDAAFYPRQLITEMEVYNLMTAAGLVARGIGVTLVPTLALFEFQVQGLVAIPVALPIPDREICVIRRKDAADSVAAAAFVDLLRARWGRRAKAAGRPGRPGR</sequence>
<reference evidence="6 7" key="1">
    <citation type="submission" date="2016-06" db="EMBL/GenBank/DDBJ databases">
        <title>Complete genome sequences of Bordetella bronchialis and Bordetella flabilis.</title>
        <authorList>
            <person name="LiPuma J.J."/>
            <person name="Spilker T."/>
        </authorList>
    </citation>
    <scope>NUCLEOTIDE SEQUENCE [LARGE SCALE GENOMIC DNA]</scope>
    <source>
        <strain evidence="6 7">AU10664</strain>
    </source>
</reference>
<gene>
    <name evidence="6" type="ORF">BAU07_13550</name>
</gene>
<proteinExistence type="inferred from homology"/>
<dbReference type="Pfam" id="PF03466">
    <property type="entry name" value="LysR_substrate"/>
    <property type="match status" value="1"/>
</dbReference>
<dbReference type="AlphaFoldDB" id="A0A193GD73"/>
<keyword evidence="7" id="KW-1185">Reference proteome</keyword>
<dbReference type="Gene3D" id="1.10.10.10">
    <property type="entry name" value="Winged helix-like DNA-binding domain superfamily/Winged helix DNA-binding domain"/>
    <property type="match status" value="1"/>
</dbReference>
<evidence type="ECO:0000313" key="7">
    <source>
        <dbReference type="Proteomes" id="UP000091926"/>
    </source>
</evidence>
<dbReference type="Proteomes" id="UP000091926">
    <property type="component" value="Chromosome"/>
</dbReference>
<keyword evidence="4" id="KW-0804">Transcription</keyword>
<dbReference type="GO" id="GO:0003700">
    <property type="term" value="F:DNA-binding transcription factor activity"/>
    <property type="evidence" value="ECO:0007669"/>
    <property type="project" value="InterPro"/>
</dbReference>
<dbReference type="PANTHER" id="PTHR30419:SF8">
    <property type="entry name" value="NITROGEN ASSIMILATION TRANSCRIPTIONAL ACTIVATOR-RELATED"/>
    <property type="match status" value="1"/>
</dbReference>
<dbReference type="OrthoDB" id="646694at2"/>
<dbReference type="InterPro" id="IPR005119">
    <property type="entry name" value="LysR_subst-bd"/>
</dbReference>
<name>A0A193GD73_9BORD</name>
<dbReference type="EMBL" id="CP016172">
    <property type="protein sequence ID" value="ANN77977.1"/>
    <property type="molecule type" value="Genomic_DNA"/>
</dbReference>
<dbReference type="InterPro" id="IPR036388">
    <property type="entry name" value="WH-like_DNA-bd_sf"/>
</dbReference>
<dbReference type="GO" id="GO:0005829">
    <property type="term" value="C:cytosol"/>
    <property type="evidence" value="ECO:0007669"/>
    <property type="project" value="TreeGrafter"/>
</dbReference>
<dbReference type="STRING" id="463014.BAU07_13550"/>
<feature type="domain" description="HTH lysR-type" evidence="5">
    <location>
        <begin position="5"/>
        <end position="62"/>
    </location>
</feature>
<accession>A0A193GD73</accession>
<dbReference type="PRINTS" id="PR00039">
    <property type="entry name" value="HTHLYSR"/>
</dbReference>
<dbReference type="SUPFAM" id="SSF53850">
    <property type="entry name" value="Periplasmic binding protein-like II"/>
    <property type="match status" value="1"/>
</dbReference>
<evidence type="ECO:0000256" key="2">
    <source>
        <dbReference type="ARBA" id="ARBA00023015"/>
    </source>
</evidence>
<dbReference type="SUPFAM" id="SSF46785">
    <property type="entry name" value="Winged helix' DNA-binding domain"/>
    <property type="match status" value="1"/>
</dbReference>
<protein>
    <submittedName>
        <fullName evidence="6">LysR family transcriptional regulator</fullName>
    </submittedName>
</protein>
<evidence type="ECO:0000256" key="3">
    <source>
        <dbReference type="ARBA" id="ARBA00023125"/>
    </source>
</evidence>
<dbReference type="Pfam" id="PF00126">
    <property type="entry name" value="HTH_1"/>
    <property type="match status" value="1"/>
</dbReference>
<dbReference type="PROSITE" id="PS50931">
    <property type="entry name" value="HTH_LYSR"/>
    <property type="match status" value="1"/>
</dbReference>
<dbReference type="PANTHER" id="PTHR30419">
    <property type="entry name" value="HTH-TYPE TRANSCRIPTIONAL REGULATOR YBHD"/>
    <property type="match status" value="1"/>
</dbReference>
<keyword evidence="3" id="KW-0238">DNA-binding</keyword>
<organism evidence="6 7">
    <name type="scientific">Bordetella flabilis</name>
    <dbReference type="NCBI Taxonomy" id="463014"/>
    <lineage>
        <taxon>Bacteria</taxon>
        <taxon>Pseudomonadati</taxon>
        <taxon>Pseudomonadota</taxon>
        <taxon>Betaproteobacteria</taxon>
        <taxon>Burkholderiales</taxon>
        <taxon>Alcaligenaceae</taxon>
        <taxon>Bordetella</taxon>
    </lineage>
</organism>
<comment type="similarity">
    <text evidence="1">Belongs to the LysR transcriptional regulatory family.</text>
</comment>
<dbReference type="InterPro" id="IPR036390">
    <property type="entry name" value="WH_DNA-bd_sf"/>
</dbReference>
<dbReference type="KEGG" id="bfz:BAU07_13550"/>
<dbReference type="InterPro" id="IPR000847">
    <property type="entry name" value="LysR_HTH_N"/>
</dbReference>
<dbReference type="GO" id="GO:0003677">
    <property type="term" value="F:DNA binding"/>
    <property type="evidence" value="ECO:0007669"/>
    <property type="project" value="UniProtKB-KW"/>
</dbReference>
<evidence type="ECO:0000259" key="5">
    <source>
        <dbReference type="PROSITE" id="PS50931"/>
    </source>
</evidence>
<dbReference type="Gene3D" id="3.40.190.290">
    <property type="match status" value="1"/>
</dbReference>
<evidence type="ECO:0000256" key="1">
    <source>
        <dbReference type="ARBA" id="ARBA00009437"/>
    </source>
</evidence>
<dbReference type="RefSeq" id="WP_066658579.1">
    <property type="nucleotide sequence ID" value="NZ_CBCSCL010000001.1"/>
</dbReference>
<evidence type="ECO:0000256" key="4">
    <source>
        <dbReference type="ARBA" id="ARBA00023163"/>
    </source>
</evidence>
<dbReference type="FunFam" id="1.10.10.10:FF:000001">
    <property type="entry name" value="LysR family transcriptional regulator"/>
    <property type="match status" value="1"/>
</dbReference>
<keyword evidence="2" id="KW-0805">Transcription regulation</keyword>
<dbReference type="CDD" id="cd08440">
    <property type="entry name" value="PBP2_LTTR_like_4"/>
    <property type="match status" value="1"/>
</dbReference>